<reference evidence="2 3" key="1">
    <citation type="submission" date="2011-10" db="EMBL/GenBank/DDBJ databases">
        <title>The Improved High-Quality Draft genome of Leptonema illini DSM 21528.</title>
        <authorList>
            <consortium name="US DOE Joint Genome Institute (JGI-PGF)"/>
            <person name="Lucas S."/>
            <person name="Copeland A."/>
            <person name="Lapidus A."/>
            <person name="Glavina del Rio T."/>
            <person name="Dalin E."/>
            <person name="Tice H."/>
            <person name="Bruce D."/>
            <person name="Goodwin L."/>
            <person name="Pitluck S."/>
            <person name="Peters L."/>
            <person name="Mikhailova N."/>
            <person name="Held B."/>
            <person name="Kyrpides N."/>
            <person name="Mavromatis K."/>
            <person name="Ivanova N."/>
            <person name="Markowitz V."/>
            <person name="Cheng J.-F."/>
            <person name="Hugenholtz P."/>
            <person name="Woyke T."/>
            <person name="Wu D."/>
            <person name="Gronow S."/>
            <person name="Wellnitz S."/>
            <person name="Brambilla E.-M."/>
            <person name="Klenk H.-P."/>
            <person name="Eisen J.A."/>
        </authorList>
    </citation>
    <scope>NUCLEOTIDE SEQUENCE [LARGE SCALE GENOMIC DNA]</scope>
    <source>
        <strain evidence="2 3">DSM 21528</strain>
    </source>
</reference>
<evidence type="ECO:0000313" key="3">
    <source>
        <dbReference type="Proteomes" id="UP000005737"/>
    </source>
</evidence>
<protein>
    <submittedName>
        <fullName evidence="2">Uncharacterized protein</fullName>
    </submittedName>
</protein>
<feature type="region of interest" description="Disordered" evidence="1">
    <location>
        <begin position="1"/>
        <end position="28"/>
    </location>
</feature>
<proteinExistence type="predicted"/>
<gene>
    <name evidence="2" type="ORF">Lepil_0381</name>
</gene>
<keyword evidence="3" id="KW-1185">Reference proteome</keyword>
<name>H2CKN2_9LEPT</name>
<accession>H2CKN2</accession>
<evidence type="ECO:0000256" key="1">
    <source>
        <dbReference type="SAM" id="MobiDB-lite"/>
    </source>
</evidence>
<dbReference type="EMBL" id="JH597773">
    <property type="protein sequence ID" value="EHQ05087.1"/>
    <property type="molecule type" value="Genomic_DNA"/>
</dbReference>
<organism evidence="2 3">
    <name type="scientific">Leptonema illini DSM 21528</name>
    <dbReference type="NCBI Taxonomy" id="929563"/>
    <lineage>
        <taxon>Bacteria</taxon>
        <taxon>Pseudomonadati</taxon>
        <taxon>Spirochaetota</taxon>
        <taxon>Spirochaetia</taxon>
        <taxon>Leptospirales</taxon>
        <taxon>Leptospiraceae</taxon>
        <taxon>Leptonema</taxon>
    </lineage>
</organism>
<dbReference type="AlphaFoldDB" id="H2CKN2"/>
<sequence length="151" mass="17466">MPPTVGLLRRGTPRYKRRQREQQKGQSAGPLFAAAIPGAGFVWRIYWRYQRVVPNRKRVIAQIEAVFSNNMSEAGNKTMKYEYLFPQKPYFYGHVIRILEKTLSLTVGLTDSSTVFLPTTFSWERCPMNGSIEQARANRPEINRNQVYGFC</sequence>
<evidence type="ECO:0000313" key="2">
    <source>
        <dbReference type="EMBL" id="EHQ05087.1"/>
    </source>
</evidence>
<dbReference type="HOGENOM" id="CLU_1729109_0_0_12"/>
<dbReference type="Proteomes" id="UP000005737">
    <property type="component" value="Unassembled WGS sequence"/>
</dbReference>